<keyword evidence="1" id="KW-1133">Transmembrane helix</keyword>
<feature type="transmembrane region" description="Helical" evidence="1">
    <location>
        <begin position="273"/>
        <end position="297"/>
    </location>
</feature>
<proteinExistence type="predicted"/>
<reference evidence="3" key="1">
    <citation type="submission" date="2021-02" db="EMBL/GenBank/DDBJ databases">
        <authorList>
            <person name="Nowell W R."/>
        </authorList>
    </citation>
    <scope>NUCLEOTIDE SEQUENCE</scope>
</reference>
<comment type="caution">
    <text evidence="3">The sequence shown here is derived from an EMBL/GenBank/DDBJ whole genome shotgun (WGS) entry which is preliminary data.</text>
</comment>
<protein>
    <submittedName>
        <fullName evidence="3">Uncharacterized protein</fullName>
    </submittedName>
</protein>
<gene>
    <name evidence="3" type="ORF">HFQ381_LOCUS3704</name>
</gene>
<dbReference type="PANTHER" id="PTHR33444">
    <property type="entry name" value="SI:DKEY-19B23.12-RELATED"/>
    <property type="match status" value="1"/>
</dbReference>
<accession>A0A819XCB8</accession>
<keyword evidence="1" id="KW-0472">Membrane</keyword>
<keyword evidence="2" id="KW-0732">Signal</keyword>
<feature type="chain" id="PRO_5032522816" evidence="2">
    <location>
        <begin position="20"/>
        <end position="306"/>
    </location>
</feature>
<dbReference type="Proteomes" id="UP000663851">
    <property type="component" value="Unassembled WGS sequence"/>
</dbReference>
<dbReference type="PANTHER" id="PTHR33444:SF7">
    <property type="entry name" value="TRANSMEMBRANE PROTEIN 272"/>
    <property type="match status" value="1"/>
</dbReference>
<feature type="transmembrane region" description="Helical" evidence="1">
    <location>
        <begin position="222"/>
        <end position="244"/>
    </location>
</feature>
<evidence type="ECO:0000256" key="2">
    <source>
        <dbReference type="SAM" id="SignalP"/>
    </source>
</evidence>
<keyword evidence="1" id="KW-0812">Transmembrane</keyword>
<name>A0A819XCB8_9BILA</name>
<feature type="transmembrane region" description="Helical" evidence="1">
    <location>
        <begin position="182"/>
        <end position="201"/>
    </location>
</feature>
<organism evidence="3 4">
    <name type="scientific">Rotaria socialis</name>
    <dbReference type="NCBI Taxonomy" id="392032"/>
    <lineage>
        <taxon>Eukaryota</taxon>
        <taxon>Metazoa</taxon>
        <taxon>Spiralia</taxon>
        <taxon>Gnathifera</taxon>
        <taxon>Rotifera</taxon>
        <taxon>Eurotatoria</taxon>
        <taxon>Bdelloidea</taxon>
        <taxon>Philodinida</taxon>
        <taxon>Philodinidae</taxon>
        <taxon>Rotaria</taxon>
    </lineage>
</organism>
<sequence>MIPTILFIRLYAIILIILGQDAIISTASSCGSCSSQECRANPVPYSANVDCECLLMTMTAGGMCADTIVSCNDLTPCQNDNVTYLVSNTVCVNNSRCNAPVCYPLERASSQRCPPLNSNTSNIITTLTSIGTTSISSTTTTVPTTLTPTIIYTYTPTTNFMVGSVELAHGIQYNSQCPIQPMIATFLVVHGGVSLFSAFIITMAMSSARLAYQRDNNTAARLMFFGFFSILVLINLFLFAWFIVGNIWVFGARANGAQTSDSTNSATFCDSHVYLTALVLIITRYIIIPIVIIIVIFKRFCKKNNQ</sequence>
<feature type="signal peptide" evidence="2">
    <location>
        <begin position="1"/>
        <end position="19"/>
    </location>
</feature>
<evidence type="ECO:0000256" key="1">
    <source>
        <dbReference type="SAM" id="Phobius"/>
    </source>
</evidence>
<evidence type="ECO:0000313" key="4">
    <source>
        <dbReference type="Proteomes" id="UP000663851"/>
    </source>
</evidence>
<dbReference type="EMBL" id="CAJOBO010000137">
    <property type="protein sequence ID" value="CAF4139983.1"/>
    <property type="molecule type" value="Genomic_DNA"/>
</dbReference>
<evidence type="ECO:0000313" key="3">
    <source>
        <dbReference type="EMBL" id="CAF4139983.1"/>
    </source>
</evidence>
<dbReference type="InterPro" id="IPR040350">
    <property type="entry name" value="TMEM272"/>
</dbReference>
<dbReference type="AlphaFoldDB" id="A0A819XCB8"/>